<dbReference type="Proteomes" id="UP001437256">
    <property type="component" value="Unassembled WGS sequence"/>
</dbReference>
<evidence type="ECO:0000313" key="1">
    <source>
        <dbReference type="EMBL" id="KAL0069051.1"/>
    </source>
</evidence>
<evidence type="ECO:0008006" key="3">
    <source>
        <dbReference type="Google" id="ProtNLM"/>
    </source>
</evidence>
<accession>A0ABR3A4Z6</accession>
<reference evidence="1 2" key="1">
    <citation type="submission" date="2024-05" db="EMBL/GenBank/DDBJ databases">
        <title>A draft genome resource for the thread blight pathogen Marasmius tenuissimus strain MS-2.</title>
        <authorList>
            <person name="Yulfo-Soto G.E."/>
            <person name="Baruah I.K."/>
            <person name="Amoako-Attah I."/>
            <person name="Bukari Y."/>
            <person name="Meinhardt L.W."/>
            <person name="Bailey B.A."/>
            <person name="Cohen S.P."/>
        </authorList>
    </citation>
    <scope>NUCLEOTIDE SEQUENCE [LARGE SCALE GENOMIC DNA]</scope>
    <source>
        <strain evidence="1 2">MS-2</strain>
    </source>
</reference>
<protein>
    <recommendedName>
        <fullName evidence="3">F-box domain-containing protein</fullName>
    </recommendedName>
</protein>
<name>A0ABR3A4Z6_9AGAR</name>
<keyword evidence="2" id="KW-1185">Reference proteome</keyword>
<dbReference type="EMBL" id="JBBXMP010000014">
    <property type="protein sequence ID" value="KAL0069051.1"/>
    <property type="molecule type" value="Genomic_DNA"/>
</dbReference>
<comment type="caution">
    <text evidence="1">The sequence shown here is derived from an EMBL/GenBank/DDBJ whole genome shotgun (WGS) entry which is preliminary data.</text>
</comment>
<evidence type="ECO:0000313" key="2">
    <source>
        <dbReference type="Proteomes" id="UP001437256"/>
    </source>
</evidence>
<organism evidence="1 2">
    <name type="scientific">Marasmius tenuissimus</name>
    <dbReference type="NCBI Taxonomy" id="585030"/>
    <lineage>
        <taxon>Eukaryota</taxon>
        <taxon>Fungi</taxon>
        <taxon>Dikarya</taxon>
        <taxon>Basidiomycota</taxon>
        <taxon>Agaricomycotina</taxon>
        <taxon>Agaricomycetes</taxon>
        <taxon>Agaricomycetidae</taxon>
        <taxon>Agaricales</taxon>
        <taxon>Marasmiineae</taxon>
        <taxon>Marasmiaceae</taxon>
        <taxon>Marasmius</taxon>
    </lineage>
</organism>
<proteinExistence type="predicted"/>
<sequence>MPAFPTEYDPHPLNEDGVLHPDFDLKPITKTLFNITSLHISLSLPEDVSDMITLICSFPRLENLSLRSTQLRAAPHSTKWTPSLYRLPLVTLRNLHLSLIFHTKKSSDRDIWYGWMKTHPPSSLWLNDLSLVINIVEPHWSVNPARVFKLCNKQFLKVLHLKLVARLHLSEIQDVDSLASKLIDISPLTSLETLRITIPDIQKREYSSPIIQLFGCIIRRISSTEFYQLVIILKPSIFRLNDSDAPLAKEDWEFLDRAIYAMSSSPFVEVLIPSDLEDWNVHEKMLKEGFARCWKDRRLVLRAHEELGKFCPWP</sequence>
<gene>
    <name evidence="1" type="ORF">AAF712_003734</name>
</gene>